<proteinExistence type="predicted"/>
<dbReference type="EMBL" id="UINC01010922">
    <property type="protein sequence ID" value="SVA48404.1"/>
    <property type="molecule type" value="Genomic_DNA"/>
</dbReference>
<protein>
    <submittedName>
        <fullName evidence="1">Uncharacterized protein</fullName>
    </submittedName>
</protein>
<name>A0A381W7B0_9ZZZZ</name>
<accession>A0A381W7B0</accession>
<gene>
    <name evidence="1" type="ORF">METZ01_LOCUS101258</name>
</gene>
<evidence type="ECO:0000313" key="1">
    <source>
        <dbReference type="EMBL" id="SVA48404.1"/>
    </source>
</evidence>
<feature type="non-terminal residue" evidence="1">
    <location>
        <position position="1"/>
    </location>
</feature>
<dbReference type="AlphaFoldDB" id="A0A381W7B0"/>
<sequence>YTVLFKYFWPHRKKVYYNDTTTTDSVPNLAEDAWNVFSFDYAFGSFTASDNMSSSTSSSGVF</sequence>
<organism evidence="1">
    <name type="scientific">marine metagenome</name>
    <dbReference type="NCBI Taxonomy" id="408172"/>
    <lineage>
        <taxon>unclassified sequences</taxon>
        <taxon>metagenomes</taxon>
        <taxon>ecological metagenomes</taxon>
    </lineage>
</organism>
<reference evidence="1" key="1">
    <citation type="submission" date="2018-05" db="EMBL/GenBank/DDBJ databases">
        <authorList>
            <person name="Lanie J.A."/>
            <person name="Ng W.-L."/>
            <person name="Kazmierczak K.M."/>
            <person name="Andrzejewski T.M."/>
            <person name="Davidsen T.M."/>
            <person name="Wayne K.J."/>
            <person name="Tettelin H."/>
            <person name="Glass J.I."/>
            <person name="Rusch D."/>
            <person name="Podicherti R."/>
            <person name="Tsui H.-C.T."/>
            <person name="Winkler M.E."/>
        </authorList>
    </citation>
    <scope>NUCLEOTIDE SEQUENCE</scope>
</reference>